<evidence type="ECO:0000313" key="1">
    <source>
        <dbReference type="EMBL" id="KAK5950777.1"/>
    </source>
</evidence>
<gene>
    <name evidence="1" type="ORF">OHC33_008160</name>
</gene>
<comment type="caution">
    <text evidence="1">The sequence shown here is derived from an EMBL/GenBank/DDBJ whole genome shotgun (WGS) entry which is preliminary data.</text>
</comment>
<dbReference type="Proteomes" id="UP001316803">
    <property type="component" value="Unassembled WGS sequence"/>
</dbReference>
<proteinExistence type="predicted"/>
<dbReference type="Gene3D" id="3.60.15.10">
    <property type="entry name" value="Ribonuclease Z/Hydroxyacylglutathione hydrolase-like"/>
    <property type="match status" value="1"/>
</dbReference>
<keyword evidence="2" id="KW-1185">Reference proteome</keyword>
<protein>
    <submittedName>
        <fullName evidence="1">Uncharacterized protein</fullName>
    </submittedName>
</protein>
<sequence length="354" mass="38947">MERSPSVSPSSQLQDELQASVKATFDVSVKRPILKHLNADSSWLLSLPYPEHIQPPPGRCRYNIVIDVWLRGPQVDLFGWFSSQEHAKPSNIQSFAELNDLLGGAETAVTGQEMGGDSVYCIDAVCCSHEFTDHCHEATLKELPATVPVFASKKAASLVRSWKHFEHVEEVPVYQAGYDWRSLKDSQLPNWVGVGRIHTKGDAPIYFHSALMITFALSADQNSATEALVYTPHGVHADSFALVHSGKHPIKVLALLHGLHDISLAGAQLNLGMENAIKAREILGAKYWAPTHDEQKVAHGIVASFLKRIVHTLPWAPGSHPITEREAGQSDREEFNVAEKSFVELGNGESCVLT</sequence>
<name>A0AAN8I281_9EURO</name>
<dbReference type="AlphaFoldDB" id="A0AAN8I281"/>
<dbReference type="EMBL" id="JAKLMC020000024">
    <property type="protein sequence ID" value="KAK5950777.1"/>
    <property type="molecule type" value="Genomic_DNA"/>
</dbReference>
<reference evidence="1 2" key="1">
    <citation type="submission" date="2022-12" db="EMBL/GenBank/DDBJ databases">
        <title>Genomic features and morphological characterization of a novel Knufia sp. strain isolated from spacecraft assembly facility.</title>
        <authorList>
            <person name="Teixeira M."/>
            <person name="Chander A.M."/>
            <person name="Stajich J.E."/>
            <person name="Venkateswaran K."/>
        </authorList>
    </citation>
    <scope>NUCLEOTIDE SEQUENCE [LARGE SCALE GENOMIC DNA]</scope>
    <source>
        <strain evidence="1 2">FJI-L2-BK-P2</strain>
    </source>
</reference>
<dbReference type="InterPro" id="IPR036866">
    <property type="entry name" value="RibonucZ/Hydroxyglut_hydro"/>
</dbReference>
<organism evidence="1 2">
    <name type="scientific">Knufia fluminis</name>
    <dbReference type="NCBI Taxonomy" id="191047"/>
    <lineage>
        <taxon>Eukaryota</taxon>
        <taxon>Fungi</taxon>
        <taxon>Dikarya</taxon>
        <taxon>Ascomycota</taxon>
        <taxon>Pezizomycotina</taxon>
        <taxon>Eurotiomycetes</taxon>
        <taxon>Chaetothyriomycetidae</taxon>
        <taxon>Chaetothyriales</taxon>
        <taxon>Trichomeriaceae</taxon>
        <taxon>Knufia</taxon>
    </lineage>
</organism>
<dbReference type="SUPFAM" id="SSF56281">
    <property type="entry name" value="Metallo-hydrolase/oxidoreductase"/>
    <property type="match status" value="1"/>
</dbReference>
<dbReference type="PANTHER" id="PTHR36142">
    <property type="entry name" value="METALLO-HYDROLASE/OXIDOREDUCTASE SUPERFAMILY PROTEIN"/>
    <property type="match status" value="1"/>
</dbReference>
<evidence type="ECO:0000313" key="2">
    <source>
        <dbReference type="Proteomes" id="UP001316803"/>
    </source>
</evidence>
<dbReference type="PANTHER" id="PTHR36142:SF2">
    <property type="entry name" value="METALLO-HYDROLASE_OXIDOREDUCTASE SUPERFAMILY PROTEIN"/>
    <property type="match status" value="1"/>
</dbReference>
<accession>A0AAN8I281</accession>